<evidence type="ECO:0000259" key="7">
    <source>
        <dbReference type="Pfam" id="PF03710"/>
    </source>
</evidence>
<dbReference type="InterPro" id="IPR013546">
    <property type="entry name" value="PII_UdlTrfase/GS_AdlTrfase"/>
</dbReference>
<dbReference type="GO" id="GO:0000820">
    <property type="term" value="P:regulation of glutamine family amino acid metabolic process"/>
    <property type="evidence" value="ECO:0007669"/>
    <property type="project" value="TreeGrafter"/>
</dbReference>
<dbReference type="GO" id="GO:0008882">
    <property type="term" value="F:[glutamate-ammonia-ligase] adenylyltransferase activity"/>
    <property type="evidence" value="ECO:0007669"/>
    <property type="project" value="InterPro"/>
</dbReference>
<name>A0A2J6WRJ0_9BACT</name>
<evidence type="ECO:0000259" key="8">
    <source>
        <dbReference type="Pfam" id="PF08335"/>
    </source>
</evidence>
<feature type="domain" description="Glutamate-ammonia ligase adenylyltransferase repeated" evidence="7">
    <location>
        <begin position="543"/>
        <end position="786"/>
    </location>
</feature>
<dbReference type="GO" id="GO:0016874">
    <property type="term" value="F:ligase activity"/>
    <property type="evidence" value="ECO:0007669"/>
    <property type="project" value="UniProtKB-KW"/>
</dbReference>
<evidence type="ECO:0000256" key="5">
    <source>
        <dbReference type="ARBA" id="ARBA00022842"/>
    </source>
</evidence>
<keyword evidence="3" id="KW-0547">Nucleotide-binding</keyword>
<keyword evidence="2 9" id="KW-0548">Nucleotidyltransferase</keyword>
<keyword evidence="1 9" id="KW-0808">Transferase</keyword>
<keyword evidence="4" id="KW-0067">ATP-binding</keyword>
<accession>A0A2J6WRJ0</accession>
<feature type="domain" description="PII-uridylyltransferase/Glutamine-synthetase adenylyltransferase" evidence="8">
    <location>
        <begin position="300"/>
        <end position="433"/>
    </location>
</feature>
<evidence type="ECO:0000313" key="9">
    <source>
        <dbReference type="EMBL" id="PMP72995.1"/>
    </source>
</evidence>
<feature type="domain" description="PII-uridylyltransferase/Glutamine-synthetase adenylyltransferase" evidence="8">
    <location>
        <begin position="822"/>
        <end position="945"/>
    </location>
</feature>
<dbReference type="InterPro" id="IPR023057">
    <property type="entry name" value="GlnE"/>
</dbReference>
<dbReference type="Gene3D" id="3.30.460.10">
    <property type="entry name" value="Beta Polymerase, domain 2"/>
    <property type="match status" value="2"/>
</dbReference>
<organism evidence="9 10">
    <name type="scientific">Calditerrivibrio nitroreducens</name>
    <dbReference type="NCBI Taxonomy" id="477976"/>
    <lineage>
        <taxon>Bacteria</taxon>
        <taxon>Pseudomonadati</taxon>
        <taxon>Deferribacterota</taxon>
        <taxon>Deferribacteres</taxon>
        <taxon>Deferribacterales</taxon>
        <taxon>Calditerrivibrionaceae</taxon>
    </lineage>
</organism>
<dbReference type="Gene3D" id="1.20.120.330">
    <property type="entry name" value="Nucleotidyltransferases domain 2"/>
    <property type="match status" value="2"/>
</dbReference>
<keyword evidence="6" id="KW-0511">Multifunctional enzyme</keyword>
<dbReference type="SUPFAM" id="SSF81301">
    <property type="entry name" value="Nucleotidyltransferase"/>
    <property type="match status" value="2"/>
</dbReference>
<dbReference type="AlphaFoldDB" id="A0A2J6WRJ0"/>
<dbReference type="InterPro" id="IPR005190">
    <property type="entry name" value="GlnE_rpt_dom"/>
</dbReference>
<protein>
    <submittedName>
        <fullName evidence="9">Bifunctional [glutamate--ammonia ligase]-adenylyl-L-tyrosine phosphorylase/[glutamate--ammonia-ligase] adenylyltransferase</fullName>
    </submittedName>
</protein>
<dbReference type="CDD" id="cd05401">
    <property type="entry name" value="NT_GlnE_GlnD_like"/>
    <property type="match status" value="2"/>
</dbReference>
<proteinExistence type="predicted"/>
<dbReference type="NCBIfam" id="NF008292">
    <property type="entry name" value="PRK11072.1"/>
    <property type="match status" value="1"/>
</dbReference>
<comment type="caution">
    <text evidence="9">The sequence shown here is derived from an EMBL/GenBank/DDBJ whole genome shotgun (WGS) entry which is preliminary data.</text>
</comment>
<reference evidence="9 10" key="1">
    <citation type="submission" date="2018-01" db="EMBL/GenBank/DDBJ databases">
        <title>Metagenomic assembled genomes from two thermal pools in the Uzon Caldera, Kamchatka, Russia.</title>
        <authorList>
            <person name="Wilkins L."/>
            <person name="Ettinger C."/>
        </authorList>
    </citation>
    <scope>NUCLEOTIDE SEQUENCE [LARGE SCALE GENOMIC DNA]</scope>
    <source>
        <strain evidence="9">ZAV-05</strain>
    </source>
</reference>
<dbReference type="EMBL" id="PNIN01000005">
    <property type="protein sequence ID" value="PMP72995.1"/>
    <property type="molecule type" value="Genomic_DNA"/>
</dbReference>
<feature type="domain" description="Glutamate-ammonia ligase adenylyltransferase repeated" evidence="7">
    <location>
        <begin position="17"/>
        <end position="274"/>
    </location>
</feature>
<dbReference type="GO" id="GO:0005829">
    <property type="term" value="C:cytosol"/>
    <property type="evidence" value="ECO:0007669"/>
    <property type="project" value="TreeGrafter"/>
</dbReference>
<dbReference type="InterPro" id="IPR043519">
    <property type="entry name" value="NT_sf"/>
</dbReference>
<evidence type="ECO:0000256" key="6">
    <source>
        <dbReference type="ARBA" id="ARBA00023268"/>
    </source>
</evidence>
<keyword evidence="5" id="KW-0460">Magnesium</keyword>
<dbReference type="GO" id="GO:0005524">
    <property type="term" value="F:ATP binding"/>
    <property type="evidence" value="ECO:0007669"/>
    <property type="project" value="UniProtKB-KW"/>
</dbReference>
<evidence type="ECO:0000256" key="3">
    <source>
        <dbReference type="ARBA" id="ARBA00022741"/>
    </source>
</evidence>
<dbReference type="Proteomes" id="UP000242881">
    <property type="component" value="Unassembled WGS sequence"/>
</dbReference>
<evidence type="ECO:0000313" key="10">
    <source>
        <dbReference type="Proteomes" id="UP000242881"/>
    </source>
</evidence>
<dbReference type="SUPFAM" id="SSF81593">
    <property type="entry name" value="Nucleotidyltransferase substrate binding subunit/domain"/>
    <property type="match status" value="2"/>
</dbReference>
<evidence type="ECO:0000256" key="1">
    <source>
        <dbReference type="ARBA" id="ARBA00022679"/>
    </source>
</evidence>
<dbReference type="PANTHER" id="PTHR30621:SF0">
    <property type="entry name" value="BIFUNCTIONAL GLUTAMINE SYNTHETASE ADENYLYLTRANSFERASE_ADENYLYL-REMOVING ENZYME"/>
    <property type="match status" value="1"/>
</dbReference>
<gene>
    <name evidence="9" type="ORF">C0187_00330</name>
</gene>
<dbReference type="Pfam" id="PF03710">
    <property type="entry name" value="GlnE"/>
    <property type="match status" value="2"/>
</dbReference>
<evidence type="ECO:0000256" key="4">
    <source>
        <dbReference type="ARBA" id="ARBA00022840"/>
    </source>
</evidence>
<dbReference type="PANTHER" id="PTHR30621">
    <property type="entry name" value="GLUTAMINE SYNTHETASE ADENYLYLTRANSFERASE"/>
    <property type="match status" value="1"/>
</dbReference>
<evidence type="ECO:0000256" key="2">
    <source>
        <dbReference type="ARBA" id="ARBA00022695"/>
    </source>
</evidence>
<keyword evidence="9" id="KW-0436">Ligase</keyword>
<dbReference type="Pfam" id="PF08335">
    <property type="entry name" value="GlnD_UR_UTase"/>
    <property type="match status" value="2"/>
</dbReference>
<sequence>MVNQYNLRSLFSDEQIEQLQPVLKHSLFLKNKIYTDPSLAYSAFNKLNSVRDKATILSELLNLTNSGVKDQNSEIYNMPETKFLEYLRDFKYIEYIIIALEELYFKKDIQEITNHISSFASAILEISYRYAYRFLEERYGKPKDEEGRDVPFSVIGLGKLGGRELNFSSDIDIMYVYGTEKGKTTGGSKGRLSNHEFFVKLGEKIKYYINERTEKGFVYRVDLRLRPDGDRGPLALPLRSYETYYELYGQSWERMMLLKGTVVAGDEELGEKLLNNLKPFIFRRNIDYKLINDLLDVKSKIAGHVKLKSGKKDVKLGYGGIREIEFTVQALQILNYPKNPNVYRKNTIESIVTLHKFRLLSDDEALILEESYRFLRKLEHMAQIELEQQTHSIPEDSERFSLYLERVGFSNPDDFYKKYSEVTNNVNRIFKTIISEGKPTLSKIISDEDLEKEDLINFLKSEGYINPDILADIIKKMISKRGDKLRGATETKLFLNLLEIILTEIKEMEDAPKILSFFERFFSRSDILYLFYDIFSNSPAILKKLITIIRYSNYLPNLILQNRNLLDYIYDPKITDYSSQEIYEIFLNTVSNTDDEEFEYNLTRKKFQELFFNVAYSYLNNEINIIRCGKNLTELAHGAILFAFNREYEKVVNRYGRPLKKDNRLSDYLILGMGKLGSGEMSFGSDLDIIVLYEEEGFTESGKTNQEFFSRLVQKVISYLATPTVYGYLYEIDMRLRPSGSKGALVTTFRSFKDYQLNKAMLWEKQALLRADVINKNSSLKQDFDNLLTDLIFSKSIDKEAIKEIFDMRMRIEKEKGEPYEIYDIKAGYGGIIDIEFTVQMIQLVHAREHNELRLKNTHDLLHQIRELDIIKGRDFYAFHNNYVFFRNIENFIRILNNKSTSKIPKNEDHFKKLIDFLKIKSTDKFFSHLDDARKTVRNSFNRVFDSYTRP</sequence>